<dbReference type="EMBL" id="CALNXI010001388">
    <property type="protein sequence ID" value="CAH3167384.1"/>
    <property type="molecule type" value="Genomic_DNA"/>
</dbReference>
<dbReference type="SMART" id="SM00408">
    <property type="entry name" value="IGc2"/>
    <property type="match status" value="1"/>
</dbReference>
<accession>A0ABN8QMJ6</accession>
<dbReference type="InterPro" id="IPR003598">
    <property type="entry name" value="Ig_sub2"/>
</dbReference>
<feature type="non-terminal residue" evidence="2">
    <location>
        <position position="1"/>
    </location>
</feature>
<evidence type="ECO:0000313" key="3">
    <source>
        <dbReference type="Proteomes" id="UP001159427"/>
    </source>
</evidence>
<gene>
    <name evidence="2" type="ORF">PEVE_00006001</name>
</gene>
<dbReference type="InterPro" id="IPR003599">
    <property type="entry name" value="Ig_sub"/>
</dbReference>
<dbReference type="InterPro" id="IPR013783">
    <property type="entry name" value="Ig-like_fold"/>
</dbReference>
<reference evidence="2 3" key="1">
    <citation type="submission" date="2022-05" db="EMBL/GenBank/DDBJ databases">
        <authorList>
            <consortium name="Genoscope - CEA"/>
            <person name="William W."/>
        </authorList>
    </citation>
    <scope>NUCLEOTIDE SEQUENCE [LARGE SCALE GENOMIC DNA]</scope>
</reference>
<dbReference type="Proteomes" id="UP001159427">
    <property type="component" value="Unassembled WGS sequence"/>
</dbReference>
<keyword evidence="3" id="KW-1185">Reference proteome</keyword>
<dbReference type="SUPFAM" id="SSF47986">
    <property type="entry name" value="DEATH domain"/>
    <property type="match status" value="1"/>
</dbReference>
<proteinExistence type="predicted"/>
<comment type="caution">
    <text evidence="2">The sequence shown here is derived from an EMBL/GenBank/DDBJ whole genome shotgun (WGS) entry which is preliminary data.</text>
</comment>
<dbReference type="SMART" id="SM00409">
    <property type="entry name" value="IG"/>
    <property type="match status" value="1"/>
</dbReference>
<evidence type="ECO:0000259" key="1">
    <source>
        <dbReference type="PROSITE" id="PS50835"/>
    </source>
</evidence>
<dbReference type="Pfam" id="PF13927">
    <property type="entry name" value="Ig_3"/>
    <property type="match status" value="1"/>
</dbReference>
<dbReference type="PROSITE" id="PS50835">
    <property type="entry name" value="IG_LIKE"/>
    <property type="match status" value="1"/>
</dbReference>
<dbReference type="InterPro" id="IPR007110">
    <property type="entry name" value="Ig-like_dom"/>
</dbReference>
<dbReference type="InterPro" id="IPR036179">
    <property type="entry name" value="Ig-like_dom_sf"/>
</dbReference>
<sequence>VEQPKSQTVKEGSKVELACKIERASKRFMYQWYKDGVAMDGKNETVLVLDPVELRDFGAYVCHVSDKNSDDEGEDSNTARLDVIPKPGRNGMRPKRLTELDYGMAEDLASLLEIKKPRLRGWRAIGSKYGLTHYKLRLMANSGEPGTDVLRYLAASEPELTVYDFCKILKDSFKRLDIVAKLENNFLVAISDEDSK</sequence>
<feature type="domain" description="Ig-like" evidence="1">
    <location>
        <begin position="1"/>
        <end position="82"/>
    </location>
</feature>
<dbReference type="SUPFAM" id="SSF48726">
    <property type="entry name" value="Immunoglobulin"/>
    <property type="match status" value="1"/>
</dbReference>
<name>A0ABN8QMJ6_9CNID</name>
<organism evidence="2 3">
    <name type="scientific">Porites evermanni</name>
    <dbReference type="NCBI Taxonomy" id="104178"/>
    <lineage>
        <taxon>Eukaryota</taxon>
        <taxon>Metazoa</taxon>
        <taxon>Cnidaria</taxon>
        <taxon>Anthozoa</taxon>
        <taxon>Hexacorallia</taxon>
        <taxon>Scleractinia</taxon>
        <taxon>Fungiina</taxon>
        <taxon>Poritidae</taxon>
        <taxon>Porites</taxon>
    </lineage>
</organism>
<dbReference type="Gene3D" id="2.60.40.10">
    <property type="entry name" value="Immunoglobulins"/>
    <property type="match status" value="1"/>
</dbReference>
<evidence type="ECO:0000313" key="2">
    <source>
        <dbReference type="EMBL" id="CAH3167384.1"/>
    </source>
</evidence>
<protein>
    <recommendedName>
        <fullName evidence="1">Ig-like domain-containing protein</fullName>
    </recommendedName>
</protein>
<dbReference type="InterPro" id="IPR011029">
    <property type="entry name" value="DEATH-like_dom_sf"/>
</dbReference>
<dbReference type="Gene3D" id="1.10.533.10">
    <property type="entry name" value="Death Domain, Fas"/>
    <property type="match status" value="1"/>
</dbReference>